<sequence>MSKMNYFFDTPSNYLHRAISERFLATSLAGAVVGDLKPPSNPPIFPFSTASRRTLEAPSSSLPTLRLFPSPPSTNLFSAMDSLSSPQLAPCTRLLFLSASMASPEKSPSPSLRRSSQVSVLRLLLESIHELYDIIPHHLQIRHNLHPELLDPFFLAAVLHRFEWCCCCCLDAQS</sequence>
<dbReference type="EMBL" id="QGKX02000996">
    <property type="protein sequence ID" value="KAF3554847.1"/>
    <property type="molecule type" value="Genomic_DNA"/>
</dbReference>
<gene>
    <name evidence="1" type="ORF">F2Q69_00013227</name>
</gene>
<evidence type="ECO:0000313" key="2">
    <source>
        <dbReference type="Proteomes" id="UP000712600"/>
    </source>
</evidence>
<protein>
    <submittedName>
        <fullName evidence="1">Uncharacterized protein</fullName>
    </submittedName>
</protein>
<dbReference type="Proteomes" id="UP000712600">
    <property type="component" value="Unassembled WGS sequence"/>
</dbReference>
<dbReference type="AlphaFoldDB" id="A0A8S9QT15"/>
<accession>A0A8S9QT15</accession>
<evidence type="ECO:0000313" key="1">
    <source>
        <dbReference type="EMBL" id="KAF3554847.1"/>
    </source>
</evidence>
<proteinExistence type="predicted"/>
<name>A0A8S9QT15_BRACR</name>
<organism evidence="1 2">
    <name type="scientific">Brassica cretica</name>
    <name type="common">Mustard</name>
    <dbReference type="NCBI Taxonomy" id="69181"/>
    <lineage>
        <taxon>Eukaryota</taxon>
        <taxon>Viridiplantae</taxon>
        <taxon>Streptophyta</taxon>
        <taxon>Embryophyta</taxon>
        <taxon>Tracheophyta</taxon>
        <taxon>Spermatophyta</taxon>
        <taxon>Magnoliopsida</taxon>
        <taxon>eudicotyledons</taxon>
        <taxon>Gunneridae</taxon>
        <taxon>Pentapetalae</taxon>
        <taxon>rosids</taxon>
        <taxon>malvids</taxon>
        <taxon>Brassicales</taxon>
        <taxon>Brassicaceae</taxon>
        <taxon>Brassiceae</taxon>
        <taxon>Brassica</taxon>
    </lineage>
</organism>
<reference evidence="1" key="1">
    <citation type="submission" date="2019-12" db="EMBL/GenBank/DDBJ databases">
        <title>Genome sequencing and annotation of Brassica cretica.</title>
        <authorList>
            <person name="Studholme D.J."/>
            <person name="Sarris P."/>
        </authorList>
    </citation>
    <scope>NUCLEOTIDE SEQUENCE</scope>
    <source>
        <strain evidence="1">PFS-109/04</strain>
        <tissue evidence="1">Leaf</tissue>
    </source>
</reference>
<comment type="caution">
    <text evidence="1">The sequence shown here is derived from an EMBL/GenBank/DDBJ whole genome shotgun (WGS) entry which is preliminary data.</text>
</comment>